<organism evidence="2 3">
    <name type="scientific">Desulforhabdus amnigena</name>
    <dbReference type="NCBI Taxonomy" id="40218"/>
    <lineage>
        <taxon>Bacteria</taxon>
        <taxon>Pseudomonadati</taxon>
        <taxon>Thermodesulfobacteriota</taxon>
        <taxon>Syntrophobacteria</taxon>
        <taxon>Syntrophobacterales</taxon>
        <taxon>Syntrophobacteraceae</taxon>
        <taxon>Desulforhabdus</taxon>
    </lineage>
</organism>
<keyword evidence="3" id="KW-1185">Reference proteome</keyword>
<feature type="transmembrane region" description="Helical" evidence="1">
    <location>
        <begin position="12"/>
        <end position="31"/>
    </location>
</feature>
<feature type="transmembrane region" description="Helical" evidence="1">
    <location>
        <begin position="114"/>
        <end position="136"/>
    </location>
</feature>
<keyword evidence="1" id="KW-1133">Transmembrane helix</keyword>
<proteinExistence type="predicted"/>
<dbReference type="Proteomes" id="UP001144372">
    <property type="component" value="Unassembled WGS sequence"/>
</dbReference>
<feature type="transmembrane region" description="Helical" evidence="1">
    <location>
        <begin position="51"/>
        <end position="70"/>
    </location>
</feature>
<dbReference type="EMBL" id="BSDR01000001">
    <property type="protein sequence ID" value="GLI35410.1"/>
    <property type="molecule type" value="Genomic_DNA"/>
</dbReference>
<evidence type="ECO:0000256" key="1">
    <source>
        <dbReference type="SAM" id="Phobius"/>
    </source>
</evidence>
<name>A0A9W6FV00_9BACT</name>
<accession>A0A9W6FV00</accession>
<evidence type="ECO:0000313" key="2">
    <source>
        <dbReference type="EMBL" id="GLI35410.1"/>
    </source>
</evidence>
<keyword evidence="1" id="KW-0812">Transmembrane</keyword>
<sequence length="139" mass="15878">MNQLMRRISVCFAAGCVGALVNTWLVCYLGRKGIPQLVDVKITPKWSLSFLYPRLVWGGLWGILFAAPIWRGGFWTGVFSRGILFSFFPTMFQLLYAFPFLQHEGMFGLTLGRLTPVFVCLYNAVWGFCAAFWLYLARD</sequence>
<reference evidence="2" key="1">
    <citation type="submission" date="2022-12" db="EMBL/GenBank/DDBJ databases">
        <title>Reference genome sequencing for broad-spectrum identification of bacterial and archaeal isolates by mass spectrometry.</title>
        <authorList>
            <person name="Sekiguchi Y."/>
            <person name="Tourlousse D.M."/>
        </authorList>
    </citation>
    <scope>NUCLEOTIDE SEQUENCE</scope>
    <source>
        <strain evidence="2">ASRB1</strain>
    </source>
</reference>
<evidence type="ECO:0000313" key="3">
    <source>
        <dbReference type="Proteomes" id="UP001144372"/>
    </source>
</evidence>
<comment type="caution">
    <text evidence="2">The sequence shown here is derived from an EMBL/GenBank/DDBJ whole genome shotgun (WGS) entry which is preliminary data.</text>
</comment>
<protein>
    <submittedName>
        <fullName evidence="2">Uncharacterized protein</fullName>
    </submittedName>
</protein>
<dbReference type="RefSeq" id="WP_281795183.1">
    <property type="nucleotide sequence ID" value="NZ_BSDR01000001.1"/>
</dbReference>
<feature type="transmembrane region" description="Helical" evidence="1">
    <location>
        <begin position="82"/>
        <end position="102"/>
    </location>
</feature>
<dbReference type="AlphaFoldDB" id="A0A9W6FV00"/>
<keyword evidence="1" id="KW-0472">Membrane</keyword>
<gene>
    <name evidence="2" type="ORF">DAMNIGENAA_28430</name>
</gene>